<evidence type="ECO:0000313" key="6">
    <source>
        <dbReference type="Proteomes" id="UP000031189"/>
    </source>
</evidence>
<name>A0A0B3WPS5_9FIRM</name>
<dbReference type="PANTHER" id="PTHR42939:SF3">
    <property type="entry name" value="ABC TRANSPORTER ATP-BINDING COMPONENT"/>
    <property type="match status" value="1"/>
</dbReference>
<dbReference type="SUPFAM" id="SSF52540">
    <property type="entry name" value="P-loop containing nucleoside triphosphate hydrolases"/>
    <property type="match status" value="1"/>
</dbReference>
<evidence type="ECO:0000259" key="4">
    <source>
        <dbReference type="PROSITE" id="PS50893"/>
    </source>
</evidence>
<dbReference type="InterPro" id="IPR003439">
    <property type="entry name" value="ABC_transporter-like_ATP-bd"/>
</dbReference>
<dbReference type="GO" id="GO:0005524">
    <property type="term" value="F:ATP binding"/>
    <property type="evidence" value="ECO:0007669"/>
    <property type="project" value="UniProtKB-KW"/>
</dbReference>
<reference evidence="5 6" key="1">
    <citation type="submission" date="2014-12" db="EMBL/GenBank/DDBJ databases">
        <title>Draft genome sequence of Terrisporobacter sp. 08-306576, isolated from the blood culture of a bacteremia patient.</title>
        <authorList>
            <person name="Lund L.C."/>
            <person name="Sydenham T.V."/>
            <person name="Hogh S.V."/>
            <person name="Skov M.N."/>
            <person name="Kemp M."/>
            <person name="Justesen U.S."/>
        </authorList>
    </citation>
    <scope>NUCLEOTIDE SEQUENCE [LARGE SCALE GENOMIC DNA]</scope>
    <source>
        <strain evidence="5 6">08-306576</strain>
    </source>
</reference>
<comment type="caution">
    <text evidence="5">The sequence shown here is derived from an EMBL/GenBank/DDBJ whole genome shotgun (WGS) entry which is preliminary data.</text>
</comment>
<dbReference type="SMART" id="SM00382">
    <property type="entry name" value="AAA"/>
    <property type="match status" value="1"/>
</dbReference>
<dbReference type="Pfam" id="PF00005">
    <property type="entry name" value="ABC_tran"/>
    <property type="match status" value="1"/>
</dbReference>
<dbReference type="STRING" id="1577792.QX51_13885"/>
<dbReference type="PANTHER" id="PTHR42939">
    <property type="entry name" value="ABC TRANSPORTER ATP-BINDING PROTEIN ALBC-RELATED"/>
    <property type="match status" value="1"/>
</dbReference>
<organism evidence="5 6">
    <name type="scientific">Terrisporobacter othiniensis</name>
    <dbReference type="NCBI Taxonomy" id="1577792"/>
    <lineage>
        <taxon>Bacteria</taxon>
        <taxon>Bacillati</taxon>
        <taxon>Bacillota</taxon>
        <taxon>Clostridia</taxon>
        <taxon>Peptostreptococcales</taxon>
        <taxon>Peptostreptococcaceae</taxon>
        <taxon>Terrisporobacter</taxon>
    </lineage>
</organism>
<dbReference type="OrthoDB" id="9804819at2"/>
<gene>
    <name evidence="5" type="ORF">QX51_13885</name>
</gene>
<evidence type="ECO:0000256" key="3">
    <source>
        <dbReference type="ARBA" id="ARBA00022840"/>
    </source>
</evidence>
<evidence type="ECO:0000256" key="1">
    <source>
        <dbReference type="ARBA" id="ARBA00022448"/>
    </source>
</evidence>
<dbReference type="InterPro" id="IPR027417">
    <property type="entry name" value="P-loop_NTPase"/>
</dbReference>
<keyword evidence="2" id="KW-0547">Nucleotide-binding</keyword>
<dbReference type="Proteomes" id="UP000031189">
    <property type="component" value="Unassembled WGS sequence"/>
</dbReference>
<dbReference type="PROSITE" id="PS50893">
    <property type="entry name" value="ABC_TRANSPORTER_2"/>
    <property type="match status" value="1"/>
</dbReference>
<proteinExistence type="predicted"/>
<dbReference type="AlphaFoldDB" id="A0A0B3WPS5"/>
<dbReference type="RefSeq" id="WP_039680488.1">
    <property type="nucleotide sequence ID" value="NZ_JAWGXO010000009.1"/>
</dbReference>
<feature type="domain" description="ABC transporter" evidence="4">
    <location>
        <begin position="2"/>
        <end position="227"/>
    </location>
</feature>
<dbReference type="GO" id="GO:0016887">
    <property type="term" value="F:ATP hydrolysis activity"/>
    <property type="evidence" value="ECO:0007669"/>
    <property type="project" value="InterPro"/>
</dbReference>
<keyword evidence="6" id="KW-1185">Reference proteome</keyword>
<sequence>MLRVENLSKKFDNFELNNISFNLEEGFIMGLMGPNGSGKTTLIKLIMGLLQPDEGKIYFKGKNISENPKEFKENIGFVYDNLYFYENLKVSDFMNTVSAFYKNFDKEKFENYLLKFKINKNLRIRDLSKGQSIKLMLAKALSHDAKLLILDEPTSGLDPIFRKEMIHILQEELEDGEKSVIISTHIIQDLSRSADYITFINNGELVFSEDKDKISENYKVIKGSKEELDSISEMIINRKDTAYYSEGLIVDKNDNLQNENIQKADLEDIIYYYGKEIEND</sequence>
<dbReference type="CDD" id="cd03230">
    <property type="entry name" value="ABC_DR_subfamily_A"/>
    <property type="match status" value="1"/>
</dbReference>
<dbReference type="Gene3D" id="3.40.50.300">
    <property type="entry name" value="P-loop containing nucleotide triphosphate hydrolases"/>
    <property type="match status" value="1"/>
</dbReference>
<keyword evidence="1" id="KW-0813">Transport</keyword>
<dbReference type="InterPro" id="IPR051782">
    <property type="entry name" value="ABC_Transporter_VariousFunc"/>
</dbReference>
<keyword evidence="3 5" id="KW-0067">ATP-binding</keyword>
<evidence type="ECO:0000313" key="5">
    <source>
        <dbReference type="EMBL" id="KHS56520.1"/>
    </source>
</evidence>
<dbReference type="EMBL" id="JWHR01000112">
    <property type="protein sequence ID" value="KHS56520.1"/>
    <property type="molecule type" value="Genomic_DNA"/>
</dbReference>
<evidence type="ECO:0000256" key="2">
    <source>
        <dbReference type="ARBA" id="ARBA00022741"/>
    </source>
</evidence>
<dbReference type="InterPro" id="IPR003593">
    <property type="entry name" value="AAA+_ATPase"/>
</dbReference>
<accession>A0A0B3WPS5</accession>
<protein>
    <submittedName>
        <fullName evidence="5">ABC transporter ATP-binding protein</fullName>
    </submittedName>
</protein>